<evidence type="ECO:0000313" key="2">
    <source>
        <dbReference type="Proteomes" id="UP000564378"/>
    </source>
</evidence>
<dbReference type="EMBL" id="JACJVJ010000001">
    <property type="protein sequence ID" value="MBC2776357.1"/>
    <property type="molecule type" value="Genomic_DNA"/>
</dbReference>
<evidence type="ECO:0000313" key="1">
    <source>
        <dbReference type="EMBL" id="MBC2776357.1"/>
    </source>
</evidence>
<proteinExistence type="predicted"/>
<keyword evidence="2" id="KW-1185">Reference proteome</keyword>
<organism evidence="1 2">
    <name type="scientific">Parasphingopyxis marina</name>
    <dbReference type="NCBI Taxonomy" id="2761622"/>
    <lineage>
        <taxon>Bacteria</taxon>
        <taxon>Pseudomonadati</taxon>
        <taxon>Pseudomonadota</taxon>
        <taxon>Alphaproteobacteria</taxon>
        <taxon>Sphingomonadales</taxon>
        <taxon>Sphingomonadaceae</taxon>
        <taxon>Parasphingopyxis</taxon>
    </lineage>
</organism>
<dbReference type="AlphaFoldDB" id="A0A842HV93"/>
<sequence length="80" mass="8774">MGPVFYVMAIMGCGDGATMCEQVARGGDVYRSEAACYAQSEQALIRASSEPYPLIMAECQQVSRQVAERIESRRGWFTAS</sequence>
<reference evidence="1 2" key="1">
    <citation type="submission" date="2020-08" db="EMBL/GenBank/DDBJ databases">
        <title>Draft genome sequence of Parasphingopyxis sp. GrpM-11.</title>
        <authorList>
            <person name="Oh J."/>
            <person name="Roh D.-H."/>
        </authorList>
    </citation>
    <scope>NUCLEOTIDE SEQUENCE [LARGE SCALE GENOMIC DNA]</scope>
    <source>
        <strain evidence="1 2">GrpM-11</strain>
    </source>
</reference>
<dbReference type="RefSeq" id="WP_185799646.1">
    <property type="nucleotide sequence ID" value="NZ_JACJVJ010000001.1"/>
</dbReference>
<name>A0A842HV93_9SPHN</name>
<dbReference type="Proteomes" id="UP000564378">
    <property type="component" value="Unassembled WGS sequence"/>
</dbReference>
<protein>
    <submittedName>
        <fullName evidence="1">Uncharacterized protein</fullName>
    </submittedName>
</protein>
<gene>
    <name evidence="1" type="ORF">H6P80_01865</name>
</gene>
<comment type="caution">
    <text evidence="1">The sequence shown here is derived from an EMBL/GenBank/DDBJ whole genome shotgun (WGS) entry which is preliminary data.</text>
</comment>
<accession>A0A842HV93</accession>